<gene>
    <name evidence="7" type="ORF">A3C16_02840</name>
</gene>
<name>A0A1G2KPD4_9BACT</name>
<keyword evidence="2" id="KW-0489">Methyltransferase</keyword>
<comment type="catalytic activity">
    <reaction evidence="5">
        <text>phosphoethanolamine + S-adenosyl-L-methionine = N-methylethanolamine phosphate + S-adenosyl-L-homocysteine + H(+)</text>
        <dbReference type="Rhea" id="RHEA:20365"/>
        <dbReference type="ChEBI" id="CHEBI:15378"/>
        <dbReference type="ChEBI" id="CHEBI:57781"/>
        <dbReference type="ChEBI" id="CHEBI:57856"/>
        <dbReference type="ChEBI" id="CHEBI:58190"/>
        <dbReference type="ChEBI" id="CHEBI:59789"/>
        <dbReference type="EC" id="2.1.1.103"/>
    </reaction>
    <physiologicalReaction direction="left-to-right" evidence="5">
        <dbReference type="Rhea" id="RHEA:20366"/>
    </physiologicalReaction>
</comment>
<dbReference type="CDD" id="cd02440">
    <property type="entry name" value="AdoMet_MTases"/>
    <property type="match status" value="1"/>
</dbReference>
<accession>A0A1G2KPD4</accession>
<protein>
    <recommendedName>
        <fullName evidence="6">Methyltransferase domain-containing protein</fullName>
    </recommendedName>
</protein>
<comment type="caution">
    <text evidence="7">The sequence shown here is derived from an EMBL/GenBank/DDBJ whole genome shotgun (WGS) entry which is preliminary data.</text>
</comment>
<dbReference type="AlphaFoldDB" id="A0A1G2KPD4"/>
<comment type="pathway">
    <text evidence="4">Phospholipid metabolism.</text>
</comment>
<sequence>MNEKSSFVLPPHSESVRIGLAGSEMGNILNQKNMKNRYGKKLREENRKILEISPASPTLRTIMALEFKKLFRTADRVLEIGCGEGDSAEPVLAYTSANMELLDESPEMVRIAKQRLARYKKRVTFIAEDGLSYLERSKPYDFILSSWTIHNFTWEDKVKLFRMIYRKLRTGGLFIMMDKVYPERDKKKLLDLQLARYRYLSKLGMREIMSHERNDFSSRYRMDEQKTYSVLRRIGFHIRVIDRVERDVIMVAKKEL</sequence>
<evidence type="ECO:0000313" key="7">
    <source>
        <dbReference type="EMBL" id="OHA01243.1"/>
    </source>
</evidence>
<dbReference type="GO" id="GO:0032259">
    <property type="term" value="P:methylation"/>
    <property type="evidence" value="ECO:0007669"/>
    <property type="project" value="UniProtKB-KW"/>
</dbReference>
<evidence type="ECO:0000259" key="6">
    <source>
        <dbReference type="Pfam" id="PF13649"/>
    </source>
</evidence>
<evidence type="ECO:0000256" key="4">
    <source>
        <dbReference type="ARBA" id="ARBA00025707"/>
    </source>
</evidence>
<dbReference type="GO" id="GO:0000234">
    <property type="term" value="F:phosphoethanolamine N-methyltransferase activity"/>
    <property type="evidence" value="ECO:0007669"/>
    <property type="project" value="UniProtKB-EC"/>
</dbReference>
<dbReference type="Pfam" id="PF13649">
    <property type="entry name" value="Methyltransf_25"/>
    <property type="match status" value="1"/>
</dbReference>
<keyword evidence="3" id="KW-0808">Transferase</keyword>
<organism evidence="7 8">
    <name type="scientific">Candidatus Sungbacteria bacterium RIFCSPHIGHO2_02_FULL_51_29</name>
    <dbReference type="NCBI Taxonomy" id="1802273"/>
    <lineage>
        <taxon>Bacteria</taxon>
        <taxon>Candidatus Sungiibacteriota</taxon>
    </lineage>
</organism>
<dbReference type="PANTHER" id="PTHR44307:SF2">
    <property type="entry name" value="PHOSPHOETHANOLAMINE METHYLTRANSFERASE ISOFORM X1"/>
    <property type="match status" value="1"/>
</dbReference>
<comment type="pathway">
    <text evidence="1">Lipid metabolism.</text>
</comment>
<dbReference type="SUPFAM" id="SSF53335">
    <property type="entry name" value="S-adenosyl-L-methionine-dependent methyltransferases"/>
    <property type="match status" value="1"/>
</dbReference>
<dbReference type="Gene3D" id="3.40.50.150">
    <property type="entry name" value="Vaccinia Virus protein VP39"/>
    <property type="match status" value="1"/>
</dbReference>
<dbReference type="Proteomes" id="UP000177811">
    <property type="component" value="Unassembled WGS sequence"/>
</dbReference>
<proteinExistence type="predicted"/>
<evidence type="ECO:0000256" key="5">
    <source>
        <dbReference type="ARBA" id="ARBA00047622"/>
    </source>
</evidence>
<evidence type="ECO:0000313" key="8">
    <source>
        <dbReference type="Proteomes" id="UP000177811"/>
    </source>
</evidence>
<dbReference type="PANTHER" id="PTHR44307">
    <property type="entry name" value="PHOSPHOETHANOLAMINE METHYLTRANSFERASE"/>
    <property type="match status" value="1"/>
</dbReference>
<dbReference type="InterPro" id="IPR041698">
    <property type="entry name" value="Methyltransf_25"/>
</dbReference>
<dbReference type="InterPro" id="IPR029063">
    <property type="entry name" value="SAM-dependent_MTases_sf"/>
</dbReference>
<reference evidence="7 8" key="1">
    <citation type="journal article" date="2016" name="Nat. Commun.">
        <title>Thousands of microbial genomes shed light on interconnected biogeochemical processes in an aquifer system.</title>
        <authorList>
            <person name="Anantharaman K."/>
            <person name="Brown C.T."/>
            <person name="Hug L.A."/>
            <person name="Sharon I."/>
            <person name="Castelle C.J."/>
            <person name="Probst A.J."/>
            <person name="Thomas B.C."/>
            <person name="Singh A."/>
            <person name="Wilkins M.J."/>
            <person name="Karaoz U."/>
            <person name="Brodie E.L."/>
            <person name="Williams K.H."/>
            <person name="Hubbard S.S."/>
            <person name="Banfield J.F."/>
        </authorList>
    </citation>
    <scope>NUCLEOTIDE SEQUENCE [LARGE SCALE GENOMIC DNA]</scope>
</reference>
<dbReference type="EMBL" id="MHQL01000067">
    <property type="protein sequence ID" value="OHA01243.1"/>
    <property type="molecule type" value="Genomic_DNA"/>
</dbReference>
<evidence type="ECO:0000256" key="2">
    <source>
        <dbReference type="ARBA" id="ARBA00022603"/>
    </source>
</evidence>
<evidence type="ECO:0000256" key="1">
    <source>
        <dbReference type="ARBA" id="ARBA00005189"/>
    </source>
</evidence>
<evidence type="ECO:0000256" key="3">
    <source>
        <dbReference type="ARBA" id="ARBA00022679"/>
    </source>
</evidence>
<feature type="domain" description="Methyltransferase" evidence="6">
    <location>
        <begin position="77"/>
        <end position="172"/>
    </location>
</feature>